<dbReference type="EMBL" id="CP035491">
    <property type="protein sequence ID" value="QAY72877.1"/>
    <property type="molecule type" value="Genomic_DNA"/>
</dbReference>
<dbReference type="KEGG" id="agf:ET445_05500"/>
<feature type="compositionally biased region" description="Acidic residues" evidence="1">
    <location>
        <begin position="82"/>
        <end position="91"/>
    </location>
</feature>
<keyword evidence="2" id="KW-1133">Transmembrane helix</keyword>
<evidence type="ECO:0000313" key="4">
    <source>
        <dbReference type="EMBL" id="QAY72877.1"/>
    </source>
</evidence>
<proteinExistence type="predicted"/>
<dbReference type="AlphaFoldDB" id="A0A4P6FGB6"/>
<feature type="compositionally biased region" description="Acidic residues" evidence="1">
    <location>
        <begin position="63"/>
        <end position="74"/>
    </location>
</feature>
<keyword evidence="2" id="KW-0812">Transmembrane</keyword>
<protein>
    <recommendedName>
        <fullName evidence="3">Htaa domain-containing protein</fullName>
    </recommendedName>
</protein>
<gene>
    <name evidence="4" type="ORF">ET445_05500</name>
</gene>
<dbReference type="InterPro" id="IPR007331">
    <property type="entry name" value="Htaa"/>
</dbReference>
<feature type="compositionally biased region" description="Low complexity" evidence="1">
    <location>
        <begin position="49"/>
        <end position="62"/>
    </location>
</feature>
<keyword evidence="2" id="KW-0472">Membrane</keyword>
<feature type="domain" description="Htaa" evidence="3">
    <location>
        <begin position="587"/>
        <end position="734"/>
    </location>
</feature>
<dbReference type="Gene3D" id="2.60.40.230">
    <property type="entry name" value="Neocarzinostatin-like"/>
    <property type="match status" value="2"/>
</dbReference>
<evidence type="ECO:0000259" key="3">
    <source>
        <dbReference type="Pfam" id="PF04213"/>
    </source>
</evidence>
<feature type="transmembrane region" description="Helical" evidence="2">
    <location>
        <begin position="1065"/>
        <end position="1086"/>
    </location>
</feature>
<keyword evidence="5" id="KW-1185">Reference proteome</keyword>
<dbReference type="Proteomes" id="UP000291259">
    <property type="component" value="Chromosome"/>
</dbReference>
<feature type="domain" description="Htaa" evidence="3">
    <location>
        <begin position="868"/>
        <end position="1025"/>
    </location>
</feature>
<evidence type="ECO:0000313" key="5">
    <source>
        <dbReference type="Proteomes" id="UP000291259"/>
    </source>
</evidence>
<feature type="compositionally biased region" description="Low complexity" evidence="1">
    <location>
        <begin position="92"/>
        <end position="103"/>
    </location>
</feature>
<evidence type="ECO:0000256" key="1">
    <source>
        <dbReference type="SAM" id="MobiDB-lite"/>
    </source>
</evidence>
<dbReference type="OrthoDB" id="7210788at2"/>
<name>A0A4P6FGB6_9MICO</name>
<dbReference type="Pfam" id="PF04213">
    <property type="entry name" value="HtaA"/>
    <property type="match status" value="2"/>
</dbReference>
<organism evidence="4 5">
    <name type="scientific">Agromyces protaetiae</name>
    <dbReference type="NCBI Taxonomy" id="2509455"/>
    <lineage>
        <taxon>Bacteria</taxon>
        <taxon>Bacillati</taxon>
        <taxon>Actinomycetota</taxon>
        <taxon>Actinomycetes</taxon>
        <taxon>Micrococcales</taxon>
        <taxon>Microbacteriaceae</taxon>
        <taxon>Agromyces</taxon>
    </lineage>
</organism>
<accession>A0A4P6FGB6</accession>
<reference evidence="4 5" key="1">
    <citation type="submission" date="2019-01" db="EMBL/GenBank/DDBJ databases">
        <title>Genome sequencing of strain FW100M-8.</title>
        <authorList>
            <person name="Heo J."/>
            <person name="Kim S.-J."/>
            <person name="Kim J.-S."/>
            <person name="Hong S.-B."/>
            <person name="Kwon S.-W."/>
        </authorList>
    </citation>
    <scope>NUCLEOTIDE SEQUENCE [LARGE SCALE GENOMIC DNA]</scope>
    <source>
        <strain evidence="4 5">FW100M-8</strain>
    </source>
</reference>
<dbReference type="RefSeq" id="WP_129189588.1">
    <property type="nucleotide sequence ID" value="NZ_CP035491.1"/>
</dbReference>
<evidence type="ECO:0000256" key="2">
    <source>
        <dbReference type="SAM" id="Phobius"/>
    </source>
</evidence>
<feature type="region of interest" description="Disordered" evidence="1">
    <location>
        <begin position="49"/>
        <end position="103"/>
    </location>
</feature>
<sequence length="1094" mass="108387">MKTPSNPPSRPLRALLAGLVTLAVAFGGSLSTVGPAIADEIASPDAAVASVGAPADAAGAEEAPADEATGDEAPGDGATLDETPEAPEASEEGAATAEGEPEASGFAPAVAVGVPSVPGVAAEAAEAEAPSATPTITVSKTFGLDAHGETVTVTGSGFVPGADTTSARPPIAGKFGGVYVAFGAFDVNWKPSTGAPSTARPTVDVKWGVHAEDLAKIGGPSKGGFVVNEDGTFETTLTLSYDAAKALADGHFGIYTYPGGGAKAPSFETFEPIAFAPAVFVDRTAGLDPFDDTVTVNGVGFTPTAATIGSRPPLAGKFSGAYVAFGAFAENWKPSAGVAATARPTGDVKWGVHAADIPAIGGPTAGGIAIADNGTFTTQLKVAATYAKMLADGRYGVYTYPGGGAKEPTFETYTPVSFAPAVQVSKTTGLNAEGDTVTVRGAGFLPSGADTNGKRPPLAGKFGGAYVVFGSFAENWKPSAGAPSGNRKTATQKWALNPADVATVGGAAAGAIEIGAGGTFETTLDVSEFTGALKDGRYGVYTYPGSGATYAPFETATLLTFGGAPTGPTGPTTPQNPAPAPAPIAGGSLSWAVSNSFVDYVTGSIAKGQVSVSGGATRSGGVFQFGQSGGSFDQSTGRGSADYSGAVRFTGHAGALDLTFANPTLRVVSATEGVLNVSVDGSRVDLARVDLGAASKSSVGGATRFAGAPTTLLASGVSAFEGYYGAGQQLAPVTAVVGSPAAAPAGSTGTVVTASASAAPREVPATPPATTGVELDAPTLAALAAGEQVTVTVGGFAPGETGIQVVVYSTPVVLARDLVADASGVVRWTGAIPATLEAGVHTLTFQGSVAKGVQFTVAAADRCAVDAATLSWGFKKSFLTYLESGIANGTWTVADGATDDGTVFAFAAGTGSYDAKTGRGAVVFPGSVHFTGHDGALDTTIANPGLDFTGTGDVFLTLDVHGTTQEGAPIEAKGVRFAELDLSSGFESGDDGVTGTAIPAVLTAEGAAAFGTYPEGEALDPVTFSLPLAADCALVVPAADTETVEAADDDAPTVEPISAAPSLAWLVWAGIALLVIVLAALAFVLVRRARNKTA</sequence>